<reference evidence="3" key="1">
    <citation type="journal article" date="2020" name="Nat. Commun.">
        <title>Genome assembly of wild tea tree DASZ reveals pedigree and selection history of tea varieties.</title>
        <authorList>
            <person name="Zhang W."/>
            <person name="Zhang Y."/>
            <person name="Qiu H."/>
            <person name="Guo Y."/>
            <person name="Wan H."/>
            <person name="Zhang X."/>
            <person name="Scossa F."/>
            <person name="Alseekh S."/>
            <person name="Zhang Q."/>
            <person name="Wang P."/>
            <person name="Xu L."/>
            <person name="Schmidt M.H."/>
            <person name="Jia X."/>
            <person name="Li D."/>
            <person name="Zhu A."/>
            <person name="Guo F."/>
            <person name="Chen W."/>
            <person name="Ni D."/>
            <person name="Usadel B."/>
            <person name="Fernie A.R."/>
            <person name="Wen W."/>
        </authorList>
    </citation>
    <scope>NUCLEOTIDE SEQUENCE [LARGE SCALE GENOMIC DNA]</scope>
    <source>
        <strain evidence="3">cv. G240</strain>
    </source>
</reference>
<comment type="caution">
    <text evidence="2">The sequence shown here is derived from an EMBL/GenBank/DDBJ whole genome shotgun (WGS) entry which is preliminary data.</text>
</comment>
<protein>
    <submittedName>
        <fullName evidence="2">Uncharacterized protein</fullName>
    </submittedName>
</protein>
<evidence type="ECO:0000313" key="2">
    <source>
        <dbReference type="EMBL" id="KAF5930907.1"/>
    </source>
</evidence>
<dbReference type="PANTHER" id="PTHR37721:SF1">
    <property type="entry name" value="OS05G0464200 PROTEIN"/>
    <property type="match status" value="1"/>
</dbReference>
<evidence type="ECO:0000313" key="3">
    <source>
        <dbReference type="Proteomes" id="UP000593564"/>
    </source>
</evidence>
<dbReference type="PANTHER" id="PTHR37721">
    <property type="entry name" value="OS05G0464200 PROTEIN"/>
    <property type="match status" value="1"/>
</dbReference>
<name>A0A7J7FS38_CAMSI</name>
<dbReference type="AlphaFoldDB" id="A0A7J7FS38"/>
<keyword evidence="3" id="KW-1185">Reference proteome</keyword>
<sequence>MATTPSNPPKSLPPKRGQIKAQIFASCVHKLASITSKAGEALGKIGSGGGGGGGGGGGSGNGRGSSTSGTPPPSTYNSDGNA</sequence>
<dbReference type="EMBL" id="JACBKZ010000015">
    <property type="protein sequence ID" value="KAF5930907.1"/>
    <property type="molecule type" value="Genomic_DNA"/>
</dbReference>
<accession>A0A7J7FS38</accession>
<feature type="compositionally biased region" description="Gly residues" evidence="1">
    <location>
        <begin position="45"/>
        <end position="63"/>
    </location>
</feature>
<gene>
    <name evidence="2" type="ORF">HYC85_031780</name>
</gene>
<feature type="region of interest" description="Disordered" evidence="1">
    <location>
        <begin position="41"/>
        <end position="82"/>
    </location>
</feature>
<reference evidence="2 3" key="2">
    <citation type="submission" date="2020-07" db="EMBL/GenBank/DDBJ databases">
        <title>Genome assembly of wild tea tree DASZ reveals pedigree and selection history of tea varieties.</title>
        <authorList>
            <person name="Zhang W."/>
        </authorList>
    </citation>
    <scope>NUCLEOTIDE SEQUENCE [LARGE SCALE GENOMIC DNA]</scope>
    <source>
        <strain evidence="3">cv. G240</strain>
        <tissue evidence="2">Leaf</tissue>
    </source>
</reference>
<organism evidence="2 3">
    <name type="scientific">Camellia sinensis</name>
    <name type="common">Tea plant</name>
    <name type="synonym">Thea sinensis</name>
    <dbReference type="NCBI Taxonomy" id="4442"/>
    <lineage>
        <taxon>Eukaryota</taxon>
        <taxon>Viridiplantae</taxon>
        <taxon>Streptophyta</taxon>
        <taxon>Embryophyta</taxon>
        <taxon>Tracheophyta</taxon>
        <taxon>Spermatophyta</taxon>
        <taxon>Magnoliopsida</taxon>
        <taxon>eudicotyledons</taxon>
        <taxon>Gunneridae</taxon>
        <taxon>Pentapetalae</taxon>
        <taxon>asterids</taxon>
        <taxon>Ericales</taxon>
        <taxon>Theaceae</taxon>
        <taxon>Camellia</taxon>
    </lineage>
</organism>
<dbReference type="Proteomes" id="UP000593564">
    <property type="component" value="Unassembled WGS sequence"/>
</dbReference>
<proteinExistence type="predicted"/>
<evidence type="ECO:0000256" key="1">
    <source>
        <dbReference type="SAM" id="MobiDB-lite"/>
    </source>
</evidence>